<dbReference type="HOGENOM" id="CLU_2327678_0_0_11"/>
<comment type="caution">
    <text evidence="1">The sequence shown here is derived from an EMBL/GenBank/DDBJ whole genome shotgun (WGS) entry which is preliminary data.</text>
</comment>
<gene>
    <name evidence="1" type="ORF">HMPREF9244_00393</name>
</gene>
<dbReference type="InterPro" id="IPR011256">
    <property type="entry name" value="Reg_factor_effector_dom_sf"/>
</dbReference>
<keyword evidence="2" id="KW-1185">Reference proteome</keyword>
<accession>U1SHU3</accession>
<proteinExistence type="predicted"/>
<dbReference type="EMBL" id="AWSI01000012">
    <property type="protein sequence ID" value="ERH31523.1"/>
    <property type="molecule type" value="Genomic_DNA"/>
</dbReference>
<reference evidence="1 2" key="1">
    <citation type="submission" date="2013-08" db="EMBL/GenBank/DDBJ databases">
        <authorList>
            <person name="Weinstock G."/>
            <person name="Sodergren E."/>
            <person name="Wylie T."/>
            <person name="Fulton L."/>
            <person name="Fulton R."/>
            <person name="Fronick C."/>
            <person name="O'Laughlin M."/>
            <person name="Godfrey J."/>
            <person name="Miner T."/>
            <person name="Herter B."/>
            <person name="Appelbaum E."/>
            <person name="Cordes M."/>
            <person name="Lek S."/>
            <person name="Wollam A."/>
            <person name="Pepin K.H."/>
            <person name="Palsikar V.B."/>
            <person name="Mitreva M."/>
            <person name="Wilson R.K."/>
        </authorList>
    </citation>
    <scope>NUCLEOTIDE SEQUENCE [LARGE SCALE GENOMIC DNA]</scope>
    <source>
        <strain evidence="1 2">F0580</strain>
    </source>
</reference>
<sequence length="98" mass="11252">MIRVPDFVTEDVPQWAKRQVERKKKLDTSKAELFEYTEGLCVQAMHIGPYDSEPETVEKMHNYAHSHTSSKQSSVSPLNKKIMCRLSKFPANFPARAV</sequence>
<evidence type="ECO:0000313" key="1">
    <source>
        <dbReference type="EMBL" id="ERH31523.1"/>
    </source>
</evidence>
<name>U1SHU3_9BIFI</name>
<dbReference type="RefSeq" id="WP_021617540.1">
    <property type="nucleotide sequence ID" value="NZ_KE952643.1"/>
</dbReference>
<protein>
    <submittedName>
        <fullName evidence="1">Uncharacterized protein</fullName>
    </submittedName>
</protein>
<dbReference type="AlphaFoldDB" id="U1SHU3"/>
<evidence type="ECO:0000313" key="2">
    <source>
        <dbReference type="Proteomes" id="UP000016519"/>
    </source>
</evidence>
<dbReference type="Gene3D" id="3.20.80.10">
    <property type="entry name" value="Regulatory factor, effector binding domain"/>
    <property type="match status" value="1"/>
</dbReference>
<organism evidence="1 2">
    <name type="scientific">Alloscardovia omnicolens F0580</name>
    <dbReference type="NCBI Taxonomy" id="1321816"/>
    <lineage>
        <taxon>Bacteria</taxon>
        <taxon>Bacillati</taxon>
        <taxon>Actinomycetota</taxon>
        <taxon>Actinomycetes</taxon>
        <taxon>Bifidobacteriales</taxon>
        <taxon>Bifidobacteriaceae</taxon>
        <taxon>Alloscardovia</taxon>
    </lineage>
</organism>
<dbReference type="Proteomes" id="UP000016519">
    <property type="component" value="Unassembled WGS sequence"/>
</dbReference>